<reference evidence="9 10" key="1">
    <citation type="submission" date="2019-03" db="EMBL/GenBank/DDBJ databases">
        <title>Genomic Encyclopedia of Type Strains, Phase IV (KMG-IV): sequencing the most valuable type-strain genomes for metagenomic binning, comparative biology and taxonomic classification.</title>
        <authorList>
            <person name="Goeker M."/>
        </authorList>
    </citation>
    <scope>NUCLEOTIDE SEQUENCE [LARGE SCALE GENOMIC DNA]</scope>
    <source>
        <strain evidence="9 10">DSM 28867</strain>
    </source>
</reference>
<keyword evidence="10" id="KW-1185">Reference proteome</keyword>
<protein>
    <recommendedName>
        <fullName evidence="7">Chromosome partition protein Smc</fullName>
    </recommendedName>
</protein>
<dbReference type="PANTHER" id="PTHR43977">
    <property type="entry name" value="STRUCTURAL MAINTENANCE OF CHROMOSOMES PROTEIN 3"/>
    <property type="match status" value="1"/>
</dbReference>
<dbReference type="Gene3D" id="3.30.70.1620">
    <property type="match status" value="1"/>
</dbReference>
<evidence type="ECO:0000313" key="10">
    <source>
        <dbReference type="Proteomes" id="UP000294743"/>
    </source>
</evidence>
<feature type="coiled-coil region" evidence="7">
    <location>
        <begin position="590"/>
        <end position="718"/>
    </location>
</feature>
<comment type="similarity">
    <text evidence="7">Belongs to the SMC family.</text>
</comment>
<keyword evidence="3 7" id="KW-0547">Nucleotide-binding</keyword>
<dbReference type="Gene3D" id="3.40.50.300">
    <property type="entry name" value="P-loop containing nucleotide triphosphate hydrolases"/>
    <property type="match status" value="2"/>
</dbReference>
<dbReference type="OrthoDB" id="9808768at2"/>
<evidence type="ECO:0000256" key="3">
    <source>
        <dbReference type="ARBA" id="ARBA00022741"/>
    </source>
</evidence>
<dbReference type="PIRSF" id="PIRSF005719">
    <property type="entry name" value="SMC"/>
    <property type="match status" value="1"/>
</dbReference>
<dbReference type="SUPFAM" id="SSF52540">
    <property type="entry name" value="P-loop containing nucleoside triphosphate hydrolases"/>
    <property type="match status" value="1"/>
</dbReference>
<dbReference type="RefSeq" id="WP_134169170.1">
    <property type="nucleotide sequence ID" value="NZ_SODD01000013.1"/>
</dbReference>
<dbReference type="FunFam" id="3.40.50.300:FF:000901">
    <property type="entry name" value="Chromosome partition protein Smc"/>
    <property type="match status" value="1"/>
</dbReference>
<dbReference type="GO" id="GO:0016887">
    <property type="term" value="F:ATP hydrolysis activity"/>
    <property type="evidence" value="ECO:0007669"/>
    <property type="project" value="InterPro"/>
</dbReference>
<evidence type="ECO:0000256" key="4">
    <source>
        <dbReference type="ARBA" id="ARBA00022840"/>
    </source>
</evidence>
<dbReference type="GO" id="GO:0030261">
    <property type="term" value="P:chromosome condensation"/>
    <property type="evidence" value="ECO:0007669"/>
    <property type="project" value="InterPro"/>
</dbReference>
<dbReference type="Gene3D" id="1.20.1060.20">
    <property type="match status" value="1"/>
</dbReference>
<feature type="coiled-coil region" evidence="7">
    <location>
        <begin position="168"/>
        <end position="262"/>
    </location>
</feature>
<dbReference type="GO" id="GO:0005694">
    <property type="term" value="C:chromosome"/>
    <property type="evidence" value="ECO:0007669"/>
    <property type="project" value="InterPro"/>
</dbReference>
<dbReference type="AlphaFoldDB" id="A0A4R7ZRS8"/>
<feature type="coiled-coil region" evidence="7">
    <location>
        <begin position="318"/>
        <end position="387"/>
    </location>
</feature>
<dbReference type="Pfam" id="PF06470">
    <property type="entry name" value="SMC_hinge"/>
    <property type="match status" value="1"/>
</dbReference>
<feature type="binding site" evidence="7">
    <location>
        <begin position="32"/>
        <end position="39"/>
    </location>
    <ligand>
        <name>ATP</name>
        <dbReference type="ChEBI" id="CHEBI:30616"/>
    </ligand>
</feature>
<gene>
    <name evidence="7" type="primary">smc</name>
    <name evidence="9" type="ORF">EDD63_1136</name>
</gene>
<comment type="caution">
    <text evidence="9">The sequence shown here is derived from an EMBL/GenBank/DDBJ whole genome shotgun (WGS) entry which is preliminary data.</text>
</comment>
<sequence length="985" mass="112130">MFLKRIELQGFKSFADKTIIDFEDEVTGIVGPNGCGKSNVNDAIRWVLGEQSAKSLRGQSMSDVIFSGSEGRKAVNMAEVTLVFDNSKKHFDIEFDEVSITRRLFRNSGEAEYMINNTPCRLKDVTNMVMDSGLGRDSLSVISQGNIHEIVDVKPEERRPLFEEAAGVAKYKKRKHESLNKLNRTQENLLRVEDIVGELETRVNPLKRQAKKAERYLQMKQELETIEVSVIVDEVQQYTKKIEDLKNKAFDYESQKAIAETTIQVEDQKNQSDREEISSLDRETHKLQSEFVEVVNEISALDSRKTELDEKRKYALDSQDAKARAIELKSMLEEAKYEYEDRDQRVSSLQTDIELASKNYDQVESNFSKLAEENSHLTQMINRLSNRKDVLTNLLKSPFNHQQGVKTIIDQKDSFYGIHGVVSQLLQPQEGYEEAVSSALGGALFHIVSEDEDSARNAISFLKKNRSGRATFLPTSVLKPRGVNTDDLIVADHATGYLGVASDLVAYDDKFEILASSLLGNVLVTEKLVQANELARLLKFRYKIVTMDGEVVHKGGSMTGGKVKNDYSPLTIKKELSTVEHQLQEHSDKSADVKVKLNELQHHLEALKDKKVELQMSLARLQPVLDVKKSKYEKLLDEFKELDVEFDDVELDSTNDNDIVVQMSKAHSKKDEIEASLNNKRERRYTLGKNVEKRDARIRDIRRDLSVLEKVNHEAEMDMVKTETHLENVLQRLSSIYQMTYEHAVTIKQDQEDLNKAREDVLRLRQEIAKLGNVNLDAPAEYEEVRERYELLVSQKEELELAKAKILEAIDEMDEVMSKQFMEMFEKINSELHETFRAMFGGGKARLYLTDPDNVLESGIEIEVQPPGKKVDNMRALSGGEKALLAMSVLFAILRARTIPLCIFDEVEAALDQANVERFARYVSNYRGDSQFIIVTHRPGTMAQCDQLYGVTMQKDGVSKFLKVRLKDAMGYVQEDSMNQEGVVA</sequence>
<keyword evidence="2 7" id="KW-0963">Cytoplasm</keyword>
<dbReference type="CDD" id="cd03278">
    <property type="entry name" value="ABC_SMC_barmotin"/>
    <property type="match status" value="2"/>
</dbReference>
<dbReference type="Pfam" id="PF02463">
    <property type="entry name" value="SMC_N"/>
    <property type="match status" value="2"/>
</dbReference>
<keyword evidence="5 7" id="KW-0175">Coiled coil</keyword>
<dbReference type="InterPro" id="IPR010935">
    <property type="entry name" value="SMC_hinge"/>
</dbReference>
<dbReference type="InterPro" id="IPR027417">
    <property type="entry name" value="P-loop_NTPase"/>
</dbReference>
<proteinExistence type="inferred from homology"/>
<organism evidence="9 10">
    <name type="scientific">Breznakia blatticola</name>
    <dbReference type="NCBI Taxonomy" id="1754012"/>
    <lineage>
        <taxon>Bacteria</taxon>
        <taxon>Bacillati</taxon>
        <taxon>Bacillota</taxon>
        <taxon>Erysipelotrichia</taxon>
        <taxon>Erysipelotrichales</taxon>
        <taxon>Erysipelotrichaceae</taxon>
        <taxon>Breznakia</taxon>
    </lineage>
</organism>
<dbReference type="InterPro" id="IPR003395">
    <property type="entry name" value="RecF/RecN/SMC_N"/>
</dbReference>
<dbReference type="InterPro" id="IPR024704">
    <property type="entry name" value="SMC"/>
</dbReference>
<feature type="coiled-coil region" evidence="7">
    <location>
        <begin position="747"/>
        <end position="819"/>
    </location>
</feature>
<comment type="subunit">
    <text evidence="7">Homodimer.</text>
</comment>
<evidence type="ECO:0000256" key="1">
    <source>
        <dbReference type="ARBA" id="ARBA00004496"/>
    </source>
</evidence>
<accession>A0A4R7ZRS8</accession>
<dbReference type="EMBL" id="SODD01000013">
    <property type="protein sequence ID" value="TDW20325.1"/>
    <property type="molecule type" value="Genomic_DNA"/>
</dbReference>
<dbReference type="GO" id="GO:0003677">
    <property type="term" value="F:DNA binding"/>
    <property type="evidence" value="ECO:0007669"/>
    <property type="project" value="UniProtKB-UniRule"/>
</dbReference>
<dbReference type="GO" id="GO:0007062">
    <property type="term" value="P:sister chromatid cohesion"/>
    <property type="evidence" value="ECO:0007669"/>
    <property type="project" value="InterPro"/>
</dbReference>
<comment type="domain">
    <text evidence="7">Contains large globular domains required for ATP hydrolysis at each terminus and a third globular domain forming a flexible hinge near the middle of the molecule. These domains are separated by coiled-coil structures.</text>
</comment>
<dbReference type="GO" id="GO:0005737">
    <property type="term" value="C:cytoplasm"/>
    <property type="evidence" value="ECO:0007669"/>
    <property type="project" value="UniProtKB-SubCell"/>
</dbReference>
<evidence type="ECO:0000256" key="2">
    <source>
        <dbReference type="ARBA" id="ARBA00022490"/>
    </source>
</evidence>
<dbReference type="InterPro" id="IPR011890">
    <property type="entry name" value="SMC_prok"/>
</dbReference>
<comment type="subcellular location">
    <subcellularLocation>
        <location evidence="1 7">Cytoplasm</location>
    </subcellularLocation>
</comment>
<keyword evidence="4 7" id="KW-0067">ATP-binding</keyword>
<dbReference type="GO" id="GO:0006260">
    <property type="term" value="P:DNA replication"/>
    <property type="evidence" value="ECO:0007669"/>
    <property type="project" value="UniProtKB-UniRule"/>
</dbReference>
<dbReference type="InterPro" id="IPR036277">
    <property type="entry name" value="SMC_hinge_sf"/>
</dbReference>
<comment type="function">
    <text evidence="7">Required for chromosome condensation and partitioning.</text>
</comment>
<evidence type="ECO:0000313" key="9">
    <source>
        <dbReference type="EMBL" id="TDW20325.1"/>
    </source>
</evidence>
<evidence type="ECO:0000259" key="8">
    <source>
        <dbReference type="SMART" id="SM00968"/>
    </source>
</evidence>
<evidence type="ECO:0000256" key="5">
    <source>
        <dbReference type="ARBA" id="ARBA00023054"/>
    </source>
</evidence>
<feature type="domain" description="SMC hinge" evidence="8">
    <location>
        <begin position="416"/>
        <end position="535"/>
    </location>
</feature>
<evidence type="ECO:0000256" key="7">
    <source>
        <dbReference type="HAMAP-Rule" id="MF_01894"/>
    </source>
</evidence>
<dbReference type="SUPFAM" id="SSF75553">
    <property type="entry name" value="Smc hinge domain"/>
    <property type="match status" value="1"/>
</dbReference>
<dbReference type="Proteomes" id="UP000294743">
    <property type="component" value="Unassembled WGS sequence"/>
</dbReference>
<keyword evidence="6 7" id="KW-0238">DNA-binding</keyword>
<dbReference type="SMART" id="SM00968">
    <property type="entry name" value="SMC_hinge"/>
    <property type="match status" value="1"/>
</dbReference>
<name>A0A4R7ZRS8_9FIRM</name>
<dbReference type="GO" id="GO:0005524">
    <property type="term" value="F:ATP binding"/>
    <property type="evidence" value="ECO:0007669"/>
    <property type="project" value="UniProtKB-UniRule"/>
</dbReference>
<dbReference type="GO" id="GO:0007059">
    <property type="term" value="P:chromosome segregation"/>
    <property type="evidence" value="ECO:0007669"/>
    <property type="project" value="UniProtKB-UniRule"/>
</dbReference>
<dbReference type="FunFam" id="3.40.50.300:FF:000984">
    <property type="entry name" value="Chromosome partition protein Smc"/>
    <property type="match status" value="1"/>
</dbReference>
<dbReference type="HAMAP" id="MF_01894">
    <property type="entry name" value="Smc_prok"/>
    <property type="match status" value="1"/>
</dbReference>
<evidence type="ECO:0000256" key="6">
    <source>
        <dbReference type="ARBA" id="ARBA00023125"/>
    </source>
</evidence>